<evidence type="ECO:0000256" key="4">
    <source>
        <dbReference type="SAM" id="MobiDB-lite"/>
    </source>
</evidence>
<dbReference type="Gene3D" id="3.30.465.10">
    <property type="match status" value="1"/>
</dbReference>
<dbReference type="CDD" id="cd04590">
    <property type="entry name" value="CBS_pair_CorC_HlyC_assoc"/>
    <property type="match status" value="1"/>
</dbReference>
<dbReference type="InterPro" id="IPR016169">
    <property type="entry name" value="FAD-bd_PCMH_sub2"/>
</dbReference>
<proteinExistence type="predicted"/>
<dbReference type="InterPro" id="IPR036318">
    <property type="entry name" value="FAD-bd_PCMH-like_sf"/>
</dbReference>
<feature type="compositionally biased region" description="Low complexity" evidence="4">
    <location>
        <begin position="321"/>
        <end position="357"/>
    </location>
</feature>
<evidence type="ECO:0000259" key="5">
    <source>
        <dbReference type="PROSITE" id="PS51371"/>
    </source>
</evidence>
<sequence length="357" mass="37558">MDEHTGDHPRTRAAARTRTPARALVRVMTRTTDLVARITGTDPAALRERITAERVRALVAANTELTADERALIEEVFAAGKRPLREVLVPRTEVEFLDAALPLAAAARIAAGSPHSRFPVCRVSHDEVIGFVHIRDLLVPGPADRDVPVGELVRPVLYLPASQRVLPVLSEMRRDGHHLAIVMDEYGGTAGIVTLEDLVEELIGDIRDEYDVQDAQAQRLHGGVVEVDGLLNLDDFAAETGVRLPAGPYETVAGHVMAALGRIPAEGDAVDAPGCRLSVVRMDGRRVARVRVVPQQQSPAPQPPGAEAPPAQDGTGPSRFVAGPGVHRAGAVPAAGGVSGASAPDGAPASDIASNGA</sequence>
<dbReference type="InterPro" id="IPR051676">
    <property type="entry name" value="UPF0053_domain"/>
</dbReference>
<dbReference type="Pfam" id="PF03471">
    <property type="entry name" value="CorC_HlyC"/>
    <property type="match status" value="1"/>
</dbReference>
<dbReference type="Gene3D" id="3.10.580.10">
    <property type="entry name" value="CBS-domain"/>
    <property type="match status" value="1"/>
</dbReference>
<keyword evidence="1" id="KW-0677">Repeat</keyword>
<dbReference type="Proteomes" id="UP001596074">
    <property type="component" value="Unassembled WGS sequence"/>
</dbReference>
<protein>
    <submittedName>
        <fullName evidence="6">Hemolysin family protein</fullName>
    </submittedName>
</protein>
<dbReference type="EMBL" id="JBHSON010000019">
    <property type="protein sequence ID" value="MFC5747093.1"/>
    <property type="molecule type" value="Genomic_DNA"/>
</dbReference>
<organism evidence="6 7">
    <name type="scientific">Actinomadura rugatobispora</name>
    <dbReference type="NCBI Taxonomy" id="1994"/>
    <lineage>
        <taxon>Bacteria</taxon>
        <taxon>Bacillati</taxon>
        <taxon>Actinomycetota</taxon>
        <taxon>Actinomycetes</taxon>
        <taxon>Streptosporangiales</taxon>
        <taxon>Thermomonosporaceae</taxon>
        <taxon>Actinomadura</taxon>
    </lineage>
</organism>
<dbReference type="SMART" id="SM01091">
    <property type="entry name" value="CorC_HlyC"/>
    <property type="match status" value="1"/>
</dbReference>
<dbReference type="InterPro" id="IPR044751">
    <property type="entry name" value="Ion_transp-like_CBS"/>
</dbReference>
<dbReference type="Pfam" id="PF00571">
    <property type="entry name" value="CBS"/>
    <property type="match status" value="2"/>
</dbReference>
<accession>A0ABW0ZXM7</accession>
<comment type="caution">
    <text evidence="6">The sequence shown here is derived from an EMBL/GenBank/DDBJ whole genome shotgun (WGS) entry which is preliminary data.</text>
</comment>
<evidence type="ECO:0000313" key="6">
    <source>
        <dbReference type="EMBL" id="MFC5747093.1"/>
    </source>
</evidence>
<reference evidence="7" key="1">
    <citation type="journal article" date="2019" name="Int. J. Syst. Evol. Microbiol.">
        <title>The Global Catalogue of Microorganisms (GCM) 10K type strain sequencing project: providing services to taxonomists for standard genome sequencing and annotation.</title>
        <authorList>
            <consortium name="The Broad Institute Genomics Platform"/>
            <consortium name="The Broad Institute Genome Sequencing Center for Infectious Disease"/>
            <person name="Wu L."/>
            <person name="Ma J."/>
        </authorList>
    </citation>
    <scope>NUCLEOTIDE SEQUENCE [LARGE SCALE GENOMIC DNA]</scope>
    <source>
        <strain evidence="7">KCTC 42087</strain>
    </source>
</reference>
<name>A0ABW0ZXM7_9ACTN</name>
<dbReference type="PANTHER" id="PTHR43099">
    <property type="entry name" value="UPF0053 PROTEIN YRKA"/>
    <property type="match status" value="1"/>
</dbReference>
<keyword evidence="2 3" id="KW-0129">CBS domain</keyword>
<feature type="domain" description="CBS" evidence="5">
    <location>
        <begin position="152"/>
        <end position="209"/>
    </location>
</feature>
<keyword evidence="7" id="KW-1185">Reference proteome</keyword>
<dbReference type="RefSeq" id="WP_378282710.1">
    <property type="nucleotide sequence ID" value="NZ_JBHSON010000019.1"/>
</dbReference>
<evidence type="ECO:0000256" key="2">
    <source>
        <dbReference type="ARBA" id="ARBA00023122"/>
    </source>
</evidence>
<dbReference type="PROSITE" id="PS51371">
    <property type="entry name" value="CBS"/>
    <property type="match status" value="1"/>
</dbReference>
<dbReference type="InterPro" id="IPR000644">
    <property type="entry name" value="CBS_dom"/>
</dbReference>
<dbReference type="SUPFAM" id="SSF54631">
    <property type="entry name" value="CBS-domain pair"/>
    <property type="match status" value="1"/>
</dbReference>
<dbReference type="InterPro" id="IPR005170">
    <property type="entry name" value="Transptr-assoc_dom"/>
</dbReference>
<feature type="region of interest" description="Disordered" evidence="4">
    <location>
        <begin position="294"/>
        <end position="357"/>
    </location>
</feature>
<evidence type="ECO:0000256" key="1">
    <source>
        <dbReference type="ARBA" id="ARBA00022737"/>
    </source>
</evidence>
<dbReference type="InterPro" id="IPR046342">
    <property type="entry name" value="CBS_dom_sf"/>
</dbReference>
<gene>
    <name evidence="6" type="ORF">ACFPZN_15805</name>
</gene>
<evidence type="ECO:0000256" key="3">
    <source>
        <dbReference type="PROSITE-ProRule" id="PRU00703"/>
    </source>
</evidence>
<dbReference type="PANTHER" id="PTHR43099:SF5">
    <property type="entry name" value="HLYC_CORC FAMILY TRANSPORTER"/>
    <property type="match status" value="1"/>
</dbReference>
<dbReference type="SUPFAM" id="SSF56176">
    <property type="entry name" value="FAD-binding/transporter-associated domain-like"/>
    <property type="match status" value="1"/>
</dbReference>
<evidence type="ECO:0000313" key="7">
    <source>
        <dbReference type="Proteomes" id="UP001596074"/>
    </source>
</evidence>